<dbReference type="InterPro" id="IPR050306">
    <property type="entry name" value="PfkB_Carbo_kinase"/>
</dbReference>
<keyword evidence="7" id="KW-1185">Reference proteome</keyword>
<evidence type="ECO:0000256" key="3">
    <source>
        <dbReference type="ARBA" id="ARBA00022777"/>
    </source>
</evidence>
<dbReference type="CDD" id="cd01166">
    <property type="entry name" value="KdgK"/>
    <property type="match status" value="1"/>
</dbReference>
<name>A0ABN2VVG7_9ACTN</name>
<dbReference type="EMBL" id="BAAAPY010000003">
    <property type="protein sequence ID" value="GAA2074391.1"/>
    <property type="molecule type" value="Genomic_DNA"/>
</dbReference>
<protein>
    <submittedName>
        <fullName evidence="6">5-dehydro-2-deoxygluconokinase</fullName>
    </submittedName>
</protein>
<dbReference type="RefSeq" id="WP_425546022.1">
    <property type="nucleotide sequence ID" value="NZ_BAAAPY010000003.1"/>
</dbReference>
<reference evidence="6 7" key="1">
    <citation type="journal article" date="2019" name="Int. J. Syst. Evol. Microbiol.">
        <title>The Global Catalogue of Microorganisms (GCM) 10K type strain sequencing project: providing services to taxonomists for standard genome sequencing and annotation.</title>
        <authorList>
            <consortium name="The Broad Institute Genomics Platform"/>
            <consortium name="The Broad Institute Genome Sequencing Center for Infectious Disease"/>
            <person name="Wu L."/>
            <person name="Ma J."/>
        </authorList>
    </citation>
    <scope>NUCLEOTIDE SEQUENCE [LARGE SCALE GENOMIC DNA]</scope>
    <source>
        <strain evidence="6 7">JCM 15749</strain>
    </source>
</reference>
<evidence type="ECO:0000259" key="5">
    <source>
        <dbReference type="Pfam" id="PF00294"/>
    </source>
</evidence>
<evidence type="ECO:0000313" key="7">
    <source>
        <dbReference type="Proteomes" id="UP001501480"/>
    </source>
</evidence>
<feature type="domain" description="Carbohydrate kinase PfkB" evidence="5">
    <location>
        <begin position="207"/>
        <end position="344"/>
    </location>
</feature>
<feature type="region of interest" description="Disordered" evidence="4">
    <location>
        <begin position="161"/>
        <end position="202"/>
    </location>
</feature>
<organism evidence="6 7">
    <name type="scientific">Aeromicrobium halocynthiae</name>
    <dbReference type="NCBI Taxonomy" id="560557"/>
    <lineage>
        <taxon>Bacteria</taxon>
        <taxon>Bacillati</taxon>
        <taxon>Actinomycetota</taxon>
        <taxon>Actinomycetes</taxon>
        <taxon>Propionibacteriales</taxon>
        <taxon>Nocardioidaceae</taxon>
        <taxon>Aeromicrobium</taxon>
    </lineage>
</organism>
<feature type="domain" description="Carbohydrate kinase PfkB" evidence="5">
    <location>
        <begin position="6"/>
        <end position="149"/>
    </location>
</feature>
<dbReference type="Pfam" id="PF00294">
    <property type="entry name" value="PfkB"/>
    <property type="match status" value="2"/>
</dbReference>
<dbReference type="InterPro" id="IPR011611">
    <property type="entry name" value="PfkB_dom"/>
</dbReference>
<evidence type="ECO:0000256" key="4">
    <source>
        <dbReference type="SAM" id="MobiDB-lite"/>
    </source>
</evidence>
<sequence>MSTTPEVLTYGRAGVDVYPLQIGVGLEDVESFGKFLGGTTANVAVAAARLGHRVAALTGVGDDPFGRFVRRALRDLGVDDSHVVVVPDLPTPVTFCEIFPPDDFPLYFYRRPSAPDMNLTVDDVDLDLVRDVDLLWVTTSGLSEEPSRATQIAMLEARTAGVPGRGRQEDTAGVPGRGRQEDTAGVPGRGRQEDTAGVPGRGRHTVLDLDYRPMFWTDAAAATEQVQPILGMVTVAVGNREECEVAVGESDPERAADALLEAGVELAVVKQGPKGVLAKTRTERVESPPIPIEPVNGLGAGDSFGGSLVHGLLAGLPLETVLRNANAAGAIVASRLECSTAMPTQDEVDALVRERFAQETR</sequence>
<dbReference type="InterPro" id="IPR029056">
    <property type="entry name" value="Ribokinase-like"/>
</dbReference>
<dbReference type="Gene3D" id="3.40.1190.30">
    <property type="match status" value="1"/>
</dbReference>
<dbReference type="PANTHER" id="PTHR43085">
    <property type="entry name" value="HEXOKINASE FAMILY MEMBER"/>
    <property type="match status" value="1"/>
</dbReference>
<evidence type="ECO:0000313" key="6">
    <source>
        <dbReference type="EMBL" id="GAA2074391.1"/>
    </source>
</evidence>
<dbReference type="PANTHER" id="PTHR43085:SF49">
    <property type="entry name" value="5-DEHYDRO-2-DEOXYGLUCONOKINASE"/>
    <property type="match status" value="1"/>
</dbReference>
<accession>A0ABN2VVG7</accession>
<keyword evidence="2" id="KW-0808">Transferase</keyword>
<evidence type="ECO:0000256" key="1">
    <source>
        <dbReference type="ARBA" id="ARBA00010688"/>
    </source>
</evidence>
<dbReference type="Proteomes" id="UP001501480">
    <property type="component" value="Unassembled WGS sequence"/>
</dbReference>
<comment type="caution">
    <text evidence="6">The sequence shown here is derived from an EMBL/GenBank/DDBJ whole genome shotgun (WGS) entry which is preliminary data.</text>
</comment>
<dbReference type="SUPFAM" id="SSF53613">
    <property type="entry name" value="Ribokinase-like"/>
    <property type="match status" value="2"/>
</dbReference>
<dbReference type="Gene3D" id="3.40.1190.20">
    <property type="match status" value="1"/>
</dbReference>
<gene>
    <name evidence="6" type="primary">iolC</name>
    <name evidence="6" type="ORF">GCM10009821_11390</name>
</gene>
<evidence type="ECO:0000256" key="2">
    <source>
        <dbReference type="ARBA" id="ARBA00022679"/>
    </source>
</evidence>
<keyword evidence="3" id="KW-0418">Kinase</keyword>
<proteinExistence type="inferred from homology"/>
<comment type="similarity">
    <text evidence="1">Belongs to the carbohydrate kinase PfkB family.</text>
</comment>